<evidence type="ECO:0000256" key="1">
    <source>
        <dbReference type="SAM" id="MobiDB-lite"/>
    </source>
</evidence>
<name>A0ABT2FGJ0_9NEIS</name>
<comment type="caution">
    <text evidence="3">The sequence shown here is derived from an EMBL/GenBank/DDBJ whole genome shotgun (WGS) entry which is preliminary data.</text>
</comment>
<feature type="region of interest" description="Disordered" evidence="1">
    <location>
        <begin position="398"/>
        <end position="424"/>
    </location>
</feature>
<dbReference type="Proteomes" id="UP001166947">
    <property type="component" value="Unassembled WGS sequence"/>
</dbReference>
<sequence>MKKTLLAVTAAVLGLSACSNLNNKTPQEMMTISMERSLTKDYSYNFESNARFFLSDKDKGLAPEMAAEMAAETEKKFHDKLDNSESEIELSEIHDLIKERFGRTVVDFAQSRPVMTEYFQNVQINMKGAVDLHAEKIEFIPEIVNNNKNEYSKIQIPMLLDGKNMTVTVDLPATLPMLLDIFLENKELTQRLAGQGIRLDWKDLDKAEIPLRSAIKAFIKSSYTAYKDIPSDAYQLIDMDKFGRQAGAKYHINIIWNNENLKTYYDNLYRDFDNELTRMQQEDFEKGATEEGYQQVHEIVAKIFGKTTEQDADSGSYTFNFFERIFGSPMIESIYLDGKGRMVARRTYSQVNGEEKAINIEMSTRLNHFGNPVFTFQPDQEKVVTLPELIGAFKLGPTNVDEDQEEDDENIRSLNTFEGEEIQE</sequence>
<evidence type="ECO:0008006" key="5">
    <source>
        <dbReference type="Google" id="ProtNLM"/>
    </source>
</evidence>
<organism evidence="3 4">
    <name type="scientific">Neisseria montereyensis</name>
    <dbReference type="NCBI Taxonomy" id="2973938"/>
    <lineage>
        <taxon>Bacteria</taxon>
        <taxon>Pseudomonadati</taxon>
        <taxon>Pseudomonadota</taxon>
        <taxon>Betaproteobacteria</taxon>
        <taxon>Neisseriales</taxon>
        <taxon>Neisseriaceae</taxon>
        <taxon>Neisseria</taxon>
    </lineage>
</organism>
<evidence type="ECO:0000313" key="3">
    <source>
        <dbReference type="EMBL" id="MCS4534689.1"/>
    </source>
</evidence>
<accession>A0ABT2FGJ0</accession>
<feature type="signal peptide" evidence="2">
    <location>
        <begin position="1"/>
        <end position="21"/>
    </location>
</feature>
<proteinExistence type="predicted"/>
<feature type="compositionally biased region" description="Acidic residues" evidence="1">
    <location>
        <begin position="400"/>
        <end position="409"/>
    </location>
</feature>
<evidence type="ECO:0000256" key="2">
    <source>
        <dbReference type="SAM" id="SignalP"/>
    </source>
</evidence>
<gene>
    <name evidence="3" type="ORF">NXS09_10355</name>
</gene>
<dbReference type="PROSITE" id="PS51257">
    <property type="entry name" value="PROKAR_LIPOPROTEIN"/>
    <property type="match status" value="1"/>
</dbReference>
<dbReference type="RefSeq" id="WP_259292446.1">
    <property type="nucleotide sequence ID" value="NZ_JANUXW010000013.1"/>
</dbReference>
<reference evidence="3" key="1">
    <citation type="submission" date="2022-08" db="EMBL/GenBank/DDBJ databases">
        <authorList>
            <person name="Volokhov D.V."/>
            <person name="Furtak V.A."/>
            <person name="Zagorodnyaya T.A."/>
        </authorList>
    </citation>
    <scope>NUCLEOTIDE SEQUENCE</scope>
    <source>
        <strain evidence="3">CSL10203-ORH2</strain>
    </source>
</reference>
<keyword evidence="4" id="KW-1185">Reference proteome</keyword>
<dbReference type="EMBL" id="JANUXW010000013">
    <property type="protein sequence ID" value="MCS4534689.1"/>
    <property type="molecule type" value="Genomic_DNA"/>
</dbReference>
<reference evidence="3" key="2">
    <citation type="journal article" date="2023" name="Curr. Microbiol.">
        <title>Neisseria montereyensis sp. nov., Isolated from Oropharynx of California Sea Lion (Zalophus californianus): Genomic, Phylogenetic, and Phenotypic Study.</title>
        <authorList>
            <person name="Volokhov D.V."/>
            <person name="Zagorodnyaya T.A."/>
            <person name="Furtak V.A."/>
            <person name="Nattanmai G."/>
            <person name="Randall L."/>
            <person name="Jose S."/>
            <person name="Gao Y."/>
            <person name="Gulland F.M."/>
            <person name="Eisenberg T."/>
            <person name="Delmonte P."/>
            <person name="Blom J."/>
            <person name="Mitchell K.K."/>
        </authorList>
    </citation>
    <scope>NUCLEOTIDE SEQUENCE</scope>
    <source>
        <strain evidence="3">CSL10203-ORH2</strain>
    </source>
</reference>
<protein>
    <recommendedName>
        <fullName evidence="5">Lipoprotein</fullName>
    </recommendedName>
</protein>
<evidence type="ECO:0000313" key="4">
    <source>
        <dbReference type="Proteomes" id="UP001166947"/>
    </source>
</evidence>
<keyword evidence="2" id="KW-0732">Signal</keyword>
<feature type="chain" id="PRO_5046270678" description="Lipoprotein" evidence="2">
    <location>
        <begin position="22"/>
        <end position="424"/>
    </location>
</feature>